<gene>
    <name evidence="1" type="ORF">LOC62_04G005318</name>
</gene>
<name>A0AAF0Y9F0_9TREE</name>
<dbReference type="GeneID" id="87808547"/>
<reference evidence="1" key="1">
    <citation type="submission" date="2023-10" db="EMBL/GenBank/DDBJ databases">
        <authorList>
            <person name="Noh H."/>
        </authorList>
    </citation>
    <scope>NUCLEOTIDE SEQUENCE</scope>
    <source>
        <strain evidence="1">DUCC4014</strain>
    </source>
</reference>
<dbReference type="RefSeq" id="XP_062627829.1">
    <property type="nucleotide sequence ID" value="XM_062771845.1"/>
</dbReference>
<protein>
    <submittedName>
        <fullName evidence="1">Uncharacterized protein</fullName>
    </submittedName>
</protein>
<sequence length="366" mass="41909">MTVIIDYQHYPHILDTVIHYCSLDGLHNLRATGKPIRDRVTQLVLQHVAIRPPSNILYKPTSTTNDPIALPFLPSDVKTLDILSGDWIGFLRPADVLHGYTSVTTVRRLGAKAIQYELPAFGAPVNTVVDHIGTRSFATRFRTLTVTAVPGVRRHVLHISWDEHVDMRLYMKLHKTPTLERFDLVLWPYSTAPNSDNHIIPASEIWAPMRFLDKFLRGGGTLTIVGLEDVHPRQISSSAPSTADRANNVKLLMKAIAHDRFFSRLPADDLNTLRAGIVCLTRLQWYDAMSDEDRRFVWREPGAAHRSSPVDFAAIFATKHRRKLRPALCRFDLPGLQRHVIHVRWGQHQLYCSQTHWPEKVWHDRY</sequence>
<proteinExistence type="predicted"/>
<dbReference type="AlphaFoldDB" id="A0AAF0Y9F0"/>
<keyword evidence="2" id="KW-1185">Reference proteome</keyword>
<accession>A0AAF0Y9F0</accession>
<evidence type="ECO:0000313" key="1">
    <source>
        <dbReference type="EMBL" id="WOO81797.1"/>
    </source>
</evidence>
<dbReference type="Proteomes" id="UP000827549">
    <property type="component" value="Chromosome 4"/>
</dbReference>
<organism evidence="1 2">
    <name type="scientific">Vanrija pseudolonga</name>
    <dbReference type="NCBI Taxonomy" id="143232"/>
    <lineage>
        <taxon>Eukaryota</taxon>
        <taxon>Fungi</taxon>
        <taxon>Dikarya</taxon>
        <taxon>Basidiomycota</taxon>
        <taxon>Agaricomycotina</taxon>
        <taxon>Tremellomycetes</taxon>
        <taxon>Trichosporonales</taxon>
        <taxon>Trichosporonaceae</taxon>
        <taxon>Vanrija</taxon>
    </lineage>
</organism>
<dbReference type="EMBL" id="CP086717">
    <property type="protein sequence ID" value="WOO81797.1"/>
    <property type="molecule type" value="Genomic_DNA"/>
</dbReference>
<evidence type="ECO:0000313" key="2">
    <source>
        <dbReference type="Proteomes" id="UP000827549"/>
    </source>
</evidence>